<reference evidence="7 8" key="1">
    <citation type="submission" date="2024-11" db="EMBL/GenBank/DDBJ databases">
        <title>A near-complete genome assembly of Cinchona calisaya.</title>
        <authorList>
            <person name="Lian D.C."/>
            <person name="Zhao X.W."/>
            <person name="Wei L."/>
        </authorList>
    </citation>
    <scope>NUCLEOTIDE SEQUENCE [LARGE SCALE GENOMIC DNA]</scope>
    <source>
        <tissue evidence="7">Nenye</tissue>
    </source>
</reference>
<dbReference type="InterPro" id="IPR045247">
    <property type="entry name" value="Oye-like"/>
</dbReference>
<evidence type="ECO:0000256" key="4">
    <source>
        <dbReference type="ARBA" id="ARBA00022643"/>
    </source>
</evidence>
<name>A0ABD3B4L1_9GENT</name>
<proteinExistence type="inferred from homology"/>
<evidence type="ECO:0000313" key="8">
    <source>
        <dbReference type="Proteomes" id="UP001630127"/>
    </source>
</evidence>
<dbReference type="Gene3D" id="3.20.20.70">
    <property type="entry name" value="Aldolase class I"/>
    <property type="match status" value="1"/>
</dbReference>
<comment type="similarity">
    <text evidence="2">Belongs to the NADH:flavin oxidoreductase/NADH oxidase family.</text>
</comment>
<dbReference type="PANTHER" id="PTHR22893">
    <property type="entry name" value="NADH OXIDOREDUCTASE-RELATED"/>
    <property type="match status" value="1"/>
</dbReference>
<accession>A0ABD3B4L1</accession>
<gene>
    <name evidence="7" type="ORF">ACH5RR_001858</name>
</gene>
<evidence type="ECO:0000256" key="1">
    <source>
        <dbReference type="ARBA" id="ARBA00001917"/>
    </source>
</evidence>
<organism evidence="7 8">
    <name type="scientific">Cinchona calisaya</name>
    <dbReference type="NCBI Taxonomy" id="153742"/>
    <lineage>
        <taxon>Eukaryota</taxon>
        <taxon>Viridiplantae</taxon>
        <taxon>Streptophyta</taxon>
        <taxon>Embryophyta</taxon>
        <taxon>Tracheophyta</taxon>
        <taxon>Spermatophyta</taxon>
        <taxon>Magnoliopsida</taxon>
        <taxon>eudicotyledons</taxon>
        <taxon>Gunneridae</taxon>
        <taxon>Pentapetalae</taxon>
        <taxon>asterids</taxon>
        <taxon>lamiids</taxon>
        <taxon>Gentianales</taxon>
        <taxon>Rubiaceae</taxon>
        <taxon>Cinchonoideae</taxon>
        <taxon>Cinchoneae</taxon>
        <taxon>Cinchona</taxon>
    </lineage>
</organism>
<dbReference type="EMBL" id="JBJUIK010000001">
    <property type="protein sequence ID" value="KAL3538492.1"/>
    <property type="molecule type" value="Genomic_DNA"/>
</dbReference>
<keyword evidence="5" id="KW-0521">NADP</keyword>
<dbReference type="PANTHER" id="PTHR22893:SF114">
    <property type="entry name" value="12-OXOPHYTODIENOATE REDUCTASE 2"/>
    <property type="match status" value="1"/>
</dbReference>
<evidence type="ECO:0000256" key="2">
    <source>
        <dbReference type="ARBA" id="ARBA00005979"/>
    </source>
</evidence>
<dbReference type="Pfam" id="PF00724">
    <property type="entry name" value="Oxidored_FMN"/>
    <property type="match status" value="1"/>
</dbReference>
<evidence type="ECO:0000313" key="7">
    <source>
        <dbReference type="EMBL" id="KAL3538492.1"/>
    </source>
</evidence>
<keyword evidence="3" id="KW-0285">Flavoprotein</keyword>
<evidence type="ECO:0000256" key="3">
    <source>
        <dbReference type="ARBA" id="ARBA00022630"/>
    </source>
</evidence>
<evidence type="ECO:0000256" key="5">
    <source>
        <dbReference type="ARBA" id="ARBA00022857"/>
    </source>
</evidence>
<sequence length="277" mass="31081">MPGIWTAEQVKAWKPIVNAVHEKGGIFFCQIWHPGRIINYNLGTWLFMDREPKDKDEKGPIARELRQDEIPRIINDFKIAARNAIEAGFDGVEIHGANGHLIDQSKYEEHGKSLEARCWLGLEIVKAVADEIGAERVGMKLSPFDLEVSEQAEALGVYMANALSDLGIVYLHASEQRMIKMGNKYETPRGLLTIRKAFKGTFIATGGYTSRCDGDKAVAEDYADLVSFGRLFVANPDLPKRFELDAPLNKHDRSTLYTTDPFKGYTDYPFLPVNCAN</sequence>
<evidence type="ECO:0000259" key="6">
    <source>
        <dbReference type="Pfam" id="PF00724"/>
    </source>
</evidence>
<dbReference type="InterPro" id="IPR001155">
    <property type="entry name" value="OxRdtase_FMN_N"/>
</dbReference>
<comment type="cofactor">
    <cofactor evidence="1">
        <name>FMN</name>
        <dbReference type="ChEBI" id="CHEBI:58210"/>
    </cofactor>
</comment>
<feature type="domain" description="NADH:flavin oxidoreductase/NADH oxidase N-terminal" evidence="6">
    <location>
        <begin position="2"/>
        <end position="247"/>
    </location>
</feature>
<protein>
    <recommendedName>
        <fullName evidence="6">NADH:flavin oxidoreductase/NADH oxidase N-terminal domain-containing protein</fullName>
    </recommendedName>
</protein>
<dbReference type="InterPro" id="IPR013785">
    <property type="entry name" value="Aldolase_TIM"/>
</dbReference>
<keyword evidence="4" id="KW-0288">FMN</keyword>
<dbReference type="SUPFAM" id="SSF51395">
    <property type="entry name" value="FMN-linked oxidoreductases"/>
    <property type="match status" value="1"/>
</dbReference>
<keyword evidence="8" id="KW-1185">Reference proteome</keyword>
<dbReference type="Proteomes" id="UP001630127">
    <property type="component" value="Unassembled WGS sequence"/>
</dbReference>
<comment type="caution">
    <text evidence="7">The sequence shown here is derived from an EMBL/GenBank/DDBJ whole genome shotgun (WGS) entry which is preliminary data.</text>
</comment>
<dbReference type="AlphaFoldDB" id="A0ABD3B4L1"/>